<reference evidence="2" key="1">
    <citation type="journal article" date="2015" name="Genome">
        <title>Whole Genome Sequence of the Non-Microcystin-Producing Microcystis aeruginosa Strain NIES-44.</title>
        <authorList>
            <person name="Okano K."/>
            <person name="Miyata N."/>
            <person name="Ozaki Y."/>
        </authorList>
    </citation>
    <scope>NUCLEOTIDE SEQUENCE [LARGE SCALE GENOMIC DNA]</scope>
    <source>
        <strain evidence="2">NIES-44</strain>
    </source>
</reference>
<dbReference type="EMBL" id="BBPA01000053">
    <property type="protein sequence ID" value="GAL94177.1"/>
    <property type="molecule type" value="Genomic_DNA"/>
</dbReference>
<evidence type="ECO:0000313" key="2">
    <source>
        <dbReference type="Proteomes" id="UP000030321"/>
    </source>
</evidence>
<proteinExistence type="predicted"/>
<accession>A0A0A1VWG7</accession>
<organism evidence="1 2">
    <name type="scientific">Microcystis aeruginosa NIES-44</name>
    <dbReference type="NCBI Taxonomy" id="449439"/>
    <lineage>
        <taxon>Bacteria</taxon>
        <taxon>Bacillati</taxon>
        <taxon>Cyanobacteriota</taxon>
        <taxon>Cyanophyceae</taxon>
        <taxon>Oscillatoriophycideae</taxon>
        <taxon>Chroococcales</taxon>
        <taxon>Microcystaceae</taxon>
        <taxon>Microcystis</taxon>
    </lineage>
</organism>
<sequence length="68" mass="7617">MFSLSDLKQTKVYQEALEEGREEGRQEGELAAKLASIPRLLALGLNFEQIAQALELEIEQVRQATQGE</sequence>
<evidence type="ECO:0000313" key="1">
    <source>
        <dbReference type="EMBL" id="GAL94177.1"/>
    </source>
</evidence>
<dbReference type="Proteomes" id="UP000030321">
    <property type="component" value="Unassembled WGS sequence"/>
</dbReference>
<protein>
    <submittedName>
        <fullName evidence="1">Uncharacterized protein</fullName>
    </submittedName>
</protein>
<name>A0A0A1VWG7_MICAE</name>
<dbReference type="AlphaFoldDB" id="A0A0A1VWG7"/>
<dbReference type="RefSeq" id="WP_045360143.1">
    <property type="nucleotide sequence ID" value="NZ_BBPA01000053.1"/>
</dbReference>
<comment type="caution">
    <text evidence="1">The sequence shown here is derived from an EMBL/GenBank/DDBJ whole genome shotgun (WGS) entry which is preliminary data.</text>
</comment>
<gene>
    <name evidence="1" type="ORF">N44_02757</name>
</gene>